<dbReference type="PROSITE" id="PS01319">
    <property type="entry name" value="RBFA"/>
    <property type="match status" value="1"/>
</dbReference>
<keyword evidence="2" id="KW-0963">Cytoplasm</keyword>
<dbReference type="GO" id="GO:0043024">
    <property type="term" value="F:ribosomal small subunit binding"/>
    <property type="evidence" value="ECO:0007669"/>
    <property type="project" value="TreeGrafter"/>
</dbReference>
<keyword evidence="5" id="KW-1185">Reference proteome</keyword>
<dbReference type="RefSeq" id="WP_145075259.1">
    <property type="nucleotide sequence ID" value="NZ_CP036425.1"/>
</dbReference>
<evidence type="ECO:0000313" key="5">
    <source>
        <dbReference type="Proteomes" id="UP000317369"/>
    </source>
</evidence>
<dbReference type="InterPro" id="IPR023799">
    <property type="entry name" value="RbfA_dom_sf"/>
</dbReference>
<comment type="function">
    <text evidence="2">One of several proteins that assist in the late maturation steps of the functional core of the 30S ribosomal subunit. Associates with free 30S ribosomal subunits (but not with 30S subunits that are part of 70S ribosomes or polysomes). Required for efficient processing of 16S rRNA. May interact with the 5'-terminal helix region of 16S rRNA.</text>
</comment>
<dbReference type="GO" id="GO:0005829">
    <property type="term" value="C:cytosol"/>
    <property type="evidence" value="ECO:0007669"/>
    <property type="project" value="TreeGrafter"/>
</dbReference>
<proteinExistence type="inferred from homology"/>
<dbReference type="GO" id="GO:0030490">
    <property type="term" value="P:maturation of SSU-rRNA"/>
    <property type="evidence" value="ECO:0007669"/>
    <property type="project" value="UniProtKB-UniRule"/>
</dbReference>
<keyword evidence="1 2" id="KW-0690">Ribosome biogenesis</keyword>
<dbReference type="Pfam" id="PF02033">
    <property type="entry name" value="RBFA"/>
    <property type="match status" value="1"/>
</dbReference>
<feature type="region of interest" description="Disordered" evidence="3">
    <location>
        <begin position="109"/>
        <end position="137"/>
    </location>
</feature>
<gene>
    <name evidence="2 4" type="primary">rbfA</name>
    <name evidence="4" type="ORF">KS4_09770</name>
</gene>
<dbReference type="PANTHER" id="PTHR33515:SF1">
    <property type="entry name" value="RIBOSOME-BINDING FACTOR A, CHLOROPLASTIC-RELATED"/>
    <property type="match status" value="1"/>
</dbReference>
<dbReference type="Proteomes" id="UP000317369">
    <property type="component" value="Chromosome"/>
</dbReference>
<dbReference type="InterPro" id="IPR000238">
    <property type="entry name" value="RbfA"/>
</dbReference>
<evidence type="ECO:0000256" key="3">
    <source>
        <dbReference type="SAM" id="MobiDB-lite"/>
    </source>
</evidence>
<dbReference type="NCBIfam" id="TIGR00082">
    <property type="entry name" value="rbfA"/>
    <property type="match status" value="1"/>
</dbReference>
<protein>
    <recommendedName>
        <fullName evidence="2">Ribosome-binding factor A</fullName>
    </recommendedName>
</protein>
<dbReference type="OrthoDB" id="307788at2"/>
<dbReference type="SUPFAM" id="SSF89919">
    <property type="entry name" value="Ribosome-binding factor A, RbfA"/>
    <property type="match status" value="1"/>
</dbReference>
<evidence type="ECO:0000313" key="4">
    <source>
        <dbReference type="EMBL" id="QDU32938.1"/>
    </source>
</evidence>
<evidence type="ECO:0000256" key="1">
    <source>
        <dbReference type="ARBA" id="ARBA00022517"/>
    </source>
</evidence>
<dbReference type="EMBL" id="CP036425">
    <property type="protein sequence ID" value="QDU32938.1"/>
    <property type="molecule type" value="Genomic_DNA"/>
</dbReference>
<dbReference type="Gene3D" id="3.30.300.20">
    <property type="match status" value="1"/>
</dbReference>
<sequence length="137" mass="15657">MSHKIAQIQSELNKAISKVLQTKISDPRIRGMISITRMKVTKDMKQALVHVSVLPKEYQNLTVDGLNHARVHIQHLVRNEVALRIVPHFEFRLDESLKKQAEIFTAINEGMEKTSENEEENGVEDVVEQDETGEQAE</sequence>
<dbReference type="InterPro" id="IPR015946">
    <property type="entry name" value="KH_dom-like_a/b"/>
</dbReference>
<evidence type="ECO:0000256" key="2">
    <source>
        <dbReference type="HAMAP-Rule" id="MF_00003"/>
    </source>
</evidence>
<comment type="subunit">
    <text evidence="2">Monomer. Binds 30S ribosomal subunits, but not 50S ribosomal subunits or 70S ribosomes.</text>
</comment>
<name>A0A517YRU6_9BACT</name>
<dbReference type="PANTHER" id="PTHR33515">
    <property type="entry name" value="RIBOSOME-BINDING FACTOR A, CHLOROPLASTIC-RELATED"/>
    <property type="match status" value="1"/>
</dbReference>
<dbReference type="KEGG" id="pcor:KS4_09770"/>
<comment type="subcellular location">
    <subcellularLocation>
        <location evidence="2">Cytoplasm</location>
    </subcellularLocation>
</comment>
<comment type="similarity">
    <text evidence="2">Belongs to the RbfA family.</text>
</comment>
<dbReference type="HAMAP" id="MF_00003">
    <property type="entry name" value="RbfA"/>
    <property type="match status" value="1"/>
</dbReference>
<feature type="compositionally biased region" description="Acidic residues" evidence="3">
    <location>
        <begin position="117"/>
        <end position="137"/>
    </location>
</feature>
<organism evidence="4 5">
    <name type="scientific">Poriferisphaera corsica</name>
    <dbReference type="NCBI Taxonomy" id="2528020"/>
    <lineage>
        <taxon>Bacteria</taxon>
        <taxon>Pseudomonadati</taxon>
        <taxon>Planctomycetota</taxon>
        <taxon>Phycisphaerae</taxon>
        <taxon>Phycisphaerales</taxon>
        <taxon>Phycisphaeraceae</taxon>
        <taxon>Poriferisphaera</taxon>
    </lineage>
</organism>
<dbReference type="InterPro" id="IPR020053">
    <property type="entry name" value="Ribosome-bd_factorA_CS"/>
</dbReference>
<accession>A0A517YRU6</accession>
<reference evidence="4 5" key="1">
    <citation type="submission" date="2019-02" db="EMBL/GenBank/DDBJ databases">
        <title>Deep-cultivation of Planctomycetes and their phenomic and genomic characterization uncovers novel biology.</title>
        <authorList>
            <person name="Wiegand S."/>
            <person name="Jogler M."/>
            <person name="Boedeker C."/>
            <person name="Pinto D."/>
            <person name="Vollmers J."/>
            <person name="Rivas-Marin E."/>
            <person name="Kohn T."/>
            <person name="Peeters S.H."/>
            <person name="Heuer A."/>
            <person name="Rast P."/>
            <person name="Oberbeckmann S."/>
            <person name="Bunk B."/>
            <person name="Jeske O."/>
            <person name="Meyerdierks A."/>
            <person name="Storesund J.E."/>
            <person name="Kallscheuer N."/>
            <person name="Luecker S."/>
            <person name="Lage O.M."/>
            <person name="Pohl T."/>
            <person name="Merkel B.J."/>
            <person name="Hornburger P."/>
            <person name="Mueller R.-W."/>
            <person name="Bruemmer F."/>
            <person name="Labrenz M."/>
            <person name="Spormann A.M."/>
            <person name="Op den Camp H."/>
            <person name="Overmann J."/>
            <person name="Amann R."/>
            <person name="Jetten M.S.M."/>
            <person name="Mascher T."/>
            <person name="Medema M.H."/>
            <person name="Devos D.P."/>
            <person name="Kaster A.-K."/>
            <person name="Ovreas L."/>
            <person name="Rohde M."/>
            <person name="Galperin M.Y."/>
            <person name="Jogler C."/>
        </authorList>
    </citation>
    <scope>NUCLEOTIDE SEQUENCE [LARGE SCALE GENOMIC DNA]</scope>
    <source>
        <strain evidence="4 5">KS4</strain>
    </source>
</reference>
<dbReference type="AlphaFoldDB" id="A0A517YRU6"/>